<evidence type="ECO:0000256" key="4">
    <source>
        <dbReference type="ARBA" id="ARBA00022679"/>
    </source>
</evidence>
<evidence type="ECO:0000256" key="2">
    <source>
        <dbReference type="ARBA" id="ARBA00011971"/>
    </source>
</evidence>
<evidence type="ECO:0000256" key="1">
    <source>
        <dbReference type="ARBA" id="ARBA00004889"/>
    </source>
</evidence>
<comment type="similarity">
    <text evidence="6">Belongs to the purine/pyrimidine phosphoribosyltransferase family. PyrE subfamily.</text>
</comment>
<keyword evidence="6" id="KW-0460">Magnesium</keyword>
<dbReference type="PANTHER" id="PTHR19278">
    <property type="entry name" value="OROTATE PHOSPHORIBOSYLTRANSFERASE"/>
    <property type="match status" value="1"/>
</dbReference>
<dbReference type="GO" id="GO:0004588">
    <property type="term" value="F:orotate phosphoribosyltransferase activity"/>
    <property type="evidence" value="ECO:0007669"/>
    <property type="project" value="UniProtKB-UniRule"/>
</dbReference>
<dbReference type="Pfam" id="PF00156">
    <property type="entry name" value="Pribosyltran"/>
    <property type="match status" value="1"/>
</dbReference>
<evidence type="ECO:0000313" key="8">
    <source>
        <dbReference type="EMBL" id="WAI00900.1"/>
    </source>
</evidence>
<dbReference type="NCBIfam" id="TIGR00336">
    <property type="entry name" value="pyrE"/>
    <property type="match status" value="1"/>
</dbReference>
<evidence type="ECO:0000259" key="7">
    <source>
        <dbReference type="Pfam" id="PF00156"/>
    </source>
</evidence>
<comment type="function">
    <text evidence="6">Catalyzes the transfer of a ribosyl phosphate group from 5-phosphoribose 1-diphosphate to orotate, leading to the formation of orotidine monophosphate (OMP).</text>
</comment>
<comment type="caution">
    <text evidence="6">Lacks conserved residue(s) required for the propagation of feature annotation.</text>
</comment>
<dbReference type="InterPro" id="IPR029057">
    <property type="entry name" value="PRTase-like"/>
</dbReference>
<dbReference type="EC" id="2.4.2.10" evidence="2 6"/>
<reference evidence="8" key="1">
    <citation type="submission" date="2022-11" db="EMBL/GenBank/DDBJ databases">
        <title>Complete genome sequence of Methanogenium organophilum DSM 3596.</title>
        <authorList>
            <person name="Chen S.-C."/>
            <person name="Lai S.-J."/>
            <person name="You Y.-T."/>
        </authorList>
    </citation>
    <scope>NUCLEOTIDE SEQUENCE</scope>
    <source>
        <strain evidence="8">DSM 3596</strain>
    </source>
</reference>
<evidence type="ECO:0000256" key="3">
    <source>
        <dbReference type="ARBA" id="ARBA00022676"/>
    </source>
</evidence>
<feature type="binding site" description="in other chain" evidence="6">
    <location>
        <position position="92"/>
    </location>
    <ligand>
        <name>5-phospho-alpha-D-ribose 1-diphosphate</name>
        <dbReference type="ChEBI" id="CHEBI:58017"/>
        <note>ligand shared between dimeric partners</note>
    </ligand>
</feature>
<protein>
    <recommendedName>
        <fullName evidence="2 6">Orotate phosphoribosyltransferase</fullName>
        <shortName evidence="6">OPRT</shortName>
        <shortName evidence="6">OPRTase</shortName>
        <ecNumber evidence="2 6">2.4.2.10</ecNumber>
    </recommendedName>
</protein>
<dbReference type="GeneID" id="76835603"/>
<dbReference type="EMBL" id="CP113361">
    <property type="protein sequence ID" value="WAI00900.1"/>
    <property type="molecule type" value="Genomic_DNA"/>
</dbReference>
<feature type="binding site" evidence="6">
    <location>
        <position position="95"/>
    </location>
    <ligand>
        <name>5-phospho-alpha-D-ribose 1-diphosphate</name>
        <dbReference type="ChEBI" id="CHEBI:58017"/>
        <note>ligand shared between dimeric partners</note>
    </ligand>
</feature>
<keyword evidence="5 6" id="KW-0665">Pyrimidine biosynthesis</keyword>
<accession>A0A9X9S3N1</accession>
<evidence type="ECO:0000256" key="6">
    <source>
        <dbReference type="HAMAP-Rule" id="MF_01208"/>
    </source>
</evidence>
<dbReference type="AlphaFoldDB" id="A0A9X9S3N1"/>
<dbReference type="InterPro" id="IPR004467">
    <property type="entry name" value="Or_phspho_trans_dom"/>
</dbReference>
<dbReference type="KEGG" id="mou:OU421_10835"/>
<dbReference type="PANTHER" id="PTHR19278:SF9">
    <property type="entry name" value="URIDINE 5'-MONOPHOSPHATE SYNTHASE"/>
    <property type="match status" value="1"/>
</dbReference>
<comment type="catalytic activity">
    <reaction evidence="6">
        <text>orotidine 5'-phosphate + diphosphate = orotate + 5-phospho-alpha-D-ribose 1-diphosphate</text>
        <dbReference type="Rhea" id="RHEA:10380"/>
        <dbReference type="ChEBI" id="CHEBI:30839"/>
        <dbReference type="ChEBI" id="CHEBI:33019"/>
        <dbReference type="ChEBI" id="CHEBI:57538"/>
        <dbReference type="ChEBI" id="CHEBI:58017"/>
        <dbReference type="EC" id="2.4.2.10"/>
    </reaction>
</comment>
<feature type="binding site" evidence="6">
    <location>
        <position position="120"/>
    </location>
    <ligand>
        <name>orotate</name>
        <dbReference type="ChEBI" id="CHEBI:30839"/>
    </ligand>
</feature>
<dbReference type="SUPFAM" id="SSF53271">
    <property type="entry name" value="PRTase-like"/>
    <property type="match status" value="1"/>
</dbReference>
<dbReference type="RefSeq" id="WP_268186105.1">
    <property type="nucleotide sequence ID" value="NZ_CP113361.1"/>
</dbReference>
<keyword evidence="3 6" id="KW-0328">Glycosyltransferase</keyword>
<dbReference type="Proteomes" id="UP001163096">
    <property type="component" value="Chromosome"/>
</dbReference>
<feature type="binding site" evidence="6">
    <location>
        <position position="91"/>
    </location>
    <ligand>
        <name>5-phospho-alpha-D-ribose 1-diphosphate</name>
        <dbReference type="ChEBI" id="CHEBI:58017"/>
        <note>ligand shared between dimeric partners</note>
    </ligand>
</feature>
<dbReference type="GO" id="GO:0000287">
    <property type="term" value="F:magnesium ion binding"/>
    <property type="evidence" value="ECO:0007669"/>
    <property type="project" value="UniProtKB-UniRule"/>
</dbReference>
<dbReference type="Gene3D" id="3.40.50.2020">
    <property type="match status" value="1"/>
</dbReference>
<dbReference type="GO" id="GO:0019856">
    <property type="term" value="P:pyrimidine nucleobase biosynthetic process"/>
    <property type="evidence" value="ECO:0007669"/>
    <property type="project" value="TreeGrafter"/>
</dbReference>
<comment type="subunit">
    <text evidence="6">Homodimer.</text>
</comment>
<dbReference type="HAMAP" id="MF_01208">
    <property type="entry name" value="PyrE"/>
    <property type="match status" value="1"/>
</dbReference>
<name>A0A9X9S3N1_METOG</name>
<dbReference type="CDD" id="cd06223">
    <property type="entry name" value="PRTases_typeI"/>
    <property type="match status" value="1"/>
</dbReference>
<comment type="cofactor">
    <cofactor evidence="6">
        <name>Mg(2+)</name>
        <dbReference type="ChEBI" id="CHEBI:18420"/>
    </cofactor>
</comment>
<keyword evidence="9" id="KW-1185">Reference proteome</keyword>
<feature type="binding site" description="in other chain" evidence="6">
    <location>
        <begin position="116"/>
        <end position="124"/>
    </location>
    <ligand>
        <name>5-phospho-alpha-D-ribose 1-diphosphate</name>
        <dbReference type="ChEBI" id="CHEBI:58017"/>
        <note>ligand shared between dimeric partners</note>
    </ligand>
</feature>
<dbReference type="InterPro" id="IPR000836">
    <property type="entry name" value="PRTase_dom"/>
</dbReference>
<dbReference type="InterPro" id="IPR023031">
    <property type="entry name" value="OPRT"/>
</dbReference>
<dbReference type="GO" id="GO:0044205">
    <property type="term" value="P:'de novo' UMP biosynthetic process"/>
    <property type="evidence" value="ECO:0007669"/>
    <property type="project" value="UniProtKB-UniRule"/>
</dbReference>
<evidence type="ECO:0000256" key="5">
    <source>
        <dbReference type="ARBA" id="ARBA00022975"/>
    </source>
</evidence>
<sequence length="175" mass="17834">MVEIIVNESVKESLIAFGAIQFGEFTLASGAKSTYYINIKDAATQPGLLTAIGSAIADLGPYDCIAGVAVGAVPIAVAASLASGIPYAIIRKGEKGYGVGGTIIGDVKGKHVLLVEDVTTSGGSVMYGITALREAGAVVDTVVTVVDREQGASERLTEAGITLVPLVRVSDLLPQ</sequence>
<feature type="binding site" evidence="6">
    <location>
        <position position="148"/>
    </location>
    <ligand>
        <name>orotate</name>
        <dbReference type="ChEBI" id="CHEBI:30839"/>
    </ligand>
</feature>
<keyword evidence="4 6" id="KW-0808">Transferase</keyword>
<comment type="pathway">
    <text evidence="1 6">Pyrimidine metabolism; UMP biosynthesis via de novo pathway; UMP from orotate: step 1/2.</text>
</comment>
<evidence type="ECO:0000313" key="9">
    <source>
        <dbReference type="Proteomes" id="UP001163096"/>
    </source>
</evidence>
<feature type="domain" description="Phosphoribosyltransferase" evidence="7">
    <location>
        <begin position="62"/>
        <end position="154"/>
    </location>
</feature>
<proteinExistence type="inferred from homology"/>
<gene>
    <name evidence="6 8" type="primary">pyrE</name>
    <name evidence="8" type="ORF">OU421_10835</name>
</gene>
<organism evidence="8 9">
    <name type="scientific">Methanogenium organophilum</name>
    <dbReference type="NCBI Taxonomy" id="2199"/>
    <lineage>
        <taxon>Archaea</taxon>
        <taxon>Methanobacteriati</taxon>
        <taxon>Methanobacteriota</taxon>
        <taxon>Stenosarchaea group</taxon>
        <taxon>Methanomicrobia</taxon>
        <taxon>Methanomicrobiales</taxon>
        <taxon>Methanomicrobiaceae</taxon>
        <taxon>Methanogenium</taxon>
    </lineage>
</organism>